<protein>
    <submittedName>
        <fullName evidence="1">Uncharacterized protein</fullName>
    </submittedName>
</protein>
<accession>A0ABW9SSW4</accession>
<comment type="caution">
    <text evidence="1">The sequence shown here is derived from an EMBL/GenBank/DDBJ whole genome shotgun (WGS) entry which is preliminary data.</text>
</comment>
<name>A0ABW9SSW4_9BURK</name>
<dbReference type="RefSeq" id="WP_155436456.1">
    <property type="nucleotide sequence ID" value="NZ_JBHLXK010000002.1"/>
</dbReference>
<keyword evidence="2" id="KW-1185">Reference proteome</keyword>
<gene>
    <name evidence="1" type="ORF">GM655_20105</name>
</gene>
<dbReference type="Proteomes" id="UP000735592">
    <property type="component" value="Unassembled WGS sequence"/>
</dbReference>
<sequence length="58" mass="6355">MVVCKLNVPLKACLRAKDGVTKVQLYEQQPLLMVSEHALAPALRQGIVQHRLGLCGTD</sequence>
<proteinExistence type="predicted"/>
<dbReference type="EMBL" id="WNKW01000007">
    <property type="protein sequence ID" value="MTW35110.1"/>
    <property type="molecule type" value="Genomic_DNA"/>
</dbReference>
<evidence type="ECO:0000313" key="2">
    <source>
        <dbReference type="Proteomes" id="UP000735592"/>
    </source>
</evidence>
<evidence type="ECO:0000313" key="1">
    <source>
        <dbReference type="EMBL" id="MTW35110.1"/>
    </source>
</evidence>
<reference evidence="1 2" key="1">
    <citation type="submission" date="2019-11" db="EMBL/GenBank/DDBJ databases">
        <title>Type strains purchased from KCTC, JCM and DSMZ.</title>
        <authorList>
            <person name="Lu H."/>
        </authorList>
    </citation>
    <scope>NUCLEOTIDE SEQUENCE [LARGE SCALE GENOMIC DNA]</scope>
    <source>
        <strain evidence="1 2">DSM 103461</strain>
    </source>
</reference>
<organism evidence="1 2">
    <name type="scientific">Pseudoduganella danionis</name>
    <dbReference type="NCBI Taxonomy" id="1890295"/>
    <lineage>
        <taxon>Bacteria</taxon>
        <taxon>Pseudomonadati</taxon>
        <taxon>Pseudomonadota</taxon>
        <taxon>Betaproteobacteria</taxon>
        <taxon>Burkholderiales</taxon>
        <taxon>Oxalobacteraceae</taxon>
        <taxon>Telluria group</taxon>
        <taxon>Pseudoduganella</taxon>
    </lineage>
</organism>